<dbReference type="Pfam" id="PF00271">
    <property type="entry name" value="Helicase_C"/>
    <property type="match status" value="1"/>
</dbReference>
<dbReference type="InterPro" id="IPR014014">
    <property type="entry name" value="RNA_helicase_DEAD_Q_motif"/>
</dbReference>
<protein>
    <recommendedName>
        <fullName evidence="12">RNA helicase</fullName>
    </recommendedName>
</protein>
<dbReference type="GO" id="GO:0016787">
    <property type="term" value="F:hydrolase activity"/>
    <property type="evidence" value="ECO:0007669"/>
    <property type="project" value="UniProtKB-KW"/>
</dbReference>
<reference evidence="10 11" key="1">
    <citation type="journal article" date="2008" name="Nature">
        <title>The Phaeodactylum genome reveals the evolutionary history of diatom genomes.</title>
        <authorList>
            <person name="Bowler C."/>
            <person name="Allen A.E."/>
            <person name="Badger J.H."/>
            <person name="Grimwood J."/>
            <person name="Jabbari K."/>
            <person name="Kuo A."/>
            <person name="Maheswari U."/>
            <person name="Martens C."/>
            <person name="Maumus F."/>
            <person name="Otillar R.P."/>
            <person name="Rayko E."/>
            <person name="Salamov A."/>
            <person name="Vandepoele K."/>
            <person name="Beszteri B."/>
            <person name="Gruber A."/>
            <person name="Heijde M."/>
            <person name="Katinka M."/>
            <person name="Mock T."/>
            <person name="Valentin K."/>
            <person name="Verret F."/>
            <person name="Berges J.A."/>
            <person name="Brownlee C."/>
            <person name="Cadoret J.P."/>
            <person name="Chiovitti A."/>
            <person name="Choi C.J."/>
            <person name="Coesel S."/>
            <person name="De Martino A."/>
            <person name="Detter J.C."/>
            <person name="Durkin C."/>
            <person name="Falciatore A."/>
            <person name="Fournet J."/>
            <person name="Haruta M."/>
            <person name="Huysman M.J."/>
            <person name="Jenkins B.D."/>
            <person name="Jiroutova K."/>
            <person name="Jorgensen R.E."/>
            <person name="Joubert Y."/>
            <person name="Kaplan A."/>
            <person name="Kroger N."/>
            <person name="Kroth P.G."/>
            <person name="La Roche J."/>
            <person name="Lindquist E."/>
            <person name="Lommer M."/>
            <person name="Martin-Jezequel V."/>
            <person name="Lopez P.J."/>
            <person name="Lucas S."/>
            <person name="Mangogna M."/>
            <person name="McGinnis K."/>
            <person name="Medlin L.K."/>
            <person name="Montsant A."/>
            <person name="Oudot-Le Secq M.P."/>
            <person name="Napoli C."/>
            <person name="Obornik M."/>
            <person name="Parker M.S."/>
            <person name="Petit J.L."/>
            <person name="Porcel B.M."/>
            <person name="Poulsen N."/>
            <person name="Robison M."/>
            <person name="Rychlewski L."/>
            <person name="Rynearson T.A."/>
            <person name="Schmutz J."/>
            <person name="Shapiro H."/>
            <person name="Siaut M."/>
            <person name="Stanley M."/>
            <person name="Sussman M.R."/>
            <person name="Taylor A.R."/>
            <person name="Vardi A."/>
            <person name="von Dassow P."/>
            <person name="Vyverman W."/>
            <person name="Willis A."/>
            <person name="Wyrwicz L.S."/>
            <person name="Rokhsar D.S."/>
            <person name="Weissenbach J."/>
            <person name="Armbrust E.V."/>
            <person name="Green B.R."/>
            <person name="Van de Peer Y."/>
            <person name="Grigoriev I.V."/>
        </authorList>
    </citation>
    <scope>NUCLEOTIDE SEQUENCE [LARGE SCALE GENOMIC DNA]</scope>
    <source>
        <strain evidence="10 11">CCAP 1055/1</strain>
    </source>
</reference>
<dbReference type="InParanoid" id="B7FSG2"/>
<evidence type="ECO:0000256" key="6">
    <source>
        <dbReference type="RuleBase" id="RU000492"/>
    </source>
</evidence>
<dbReference type="SUPFAM" id="SSF52540">
    <property type="entry name" value="P-loop containing nucleoside triphosphate hydrolases"/>
    <property type="match status" value="1"/>
</dbReference>
<keyword evidence="4 6" id="KW-0067">ATP-binding</keyword>
<evidence type="ECO:0000259" key="8">
    <source>
        <dbReference type="PROSITE" id="PS51194"/>
    </source>
</evidence>
<evidence type="ECO:0000256" key="3">
    <source>
        <dbReference type="ARBA" id="ARBA00022806"/>
    </source>
</evidence>
<feature type="non-terminal residue" evidence="10">
    <location>
        <position position="1"/>
    </location>
</feature>
<dbReference type="SMART" id="SM00487">
    <property type="entry name" value="DEXDc"/>
    <property type="match status" value="1"/>
</dbReference>
<feature type="non-terminal residue" evidence="10">
    <location>
        <position position="455"/>
    </location>
</feature>
<feature type="domain" description="DEAD-box RNA helicase Q" evidence="9">
    <location>
        <begin position="8"/>
        <end position="36"/>
    </location>
</feature>
<feature type="domain" description="Helicase C-terminal" evidence="8">
    <location>
        <begin position="269"/>
        <end position="416"/>
    </location>
</feature>
<reference evidence="11" key="2">
    <citation type="submission" date="2008-08" db="EMBL/GenBank/DDBJ databases">
        <authorList>
            <consortium name="Diatom Consortium"/>
            <person name="Grigoriev I."/>
            <person name="Grimwood J."/>
            <person name="Kuo A."/>
            <person name="Otillar R.P."/>
            <person name="Salamov A."/>
            <person name="Detter J.C."/>
            <person name="Lindquist E."/>
            <person name="Shapiro H."/>
            <person name="Lucas S."/>
            <person name="Glavina del Rio T."/>
            <person name="Pitluck S."/>
            <person name="Rokhsar D."/>
            <person name="Bowler C."/>
        </authorList>
    </citation>
    <scope>GENOME REANNOTATION</scope>
    <source>
        <strain evidence="11">CCAP 1055/1</strain>
    </source>
</reference>
<evidence type="ECO:0000259" key="7">
    <source>
        <dbReference type="PROSITE" id="PS51192"/>
    </source>
</evidence>
<dbReference type="EMBL" id="CM000606">
    <property type="protein sequence ID" value="EEC50471.1"/>
    <property type="molecule type" value="Genomic_DNA"/>
</dbReference>
<organism evidence="10 11">
    <name type="scientific">Phaeodactylum tricornutum (strain CCAP 1055/1)</name>
    <dbReference type="NCBI Taxonomy" id="556484"/>
    <lineage>
        <taxon>Eukaryota</taxon>
        <taxon>Sar</taxon>
        <taxon>Stramenopiles</taxon>
        <taxon>Ochrophyta</taxon>
        <taxon>Bacillariophyta</taxon>
        <taxon>Bacillariophyceae</taxon>
        <taxon>Bacillariophycidae</taxon>
        <taxon>Naviculales</taxon>
        <taxon>Phaeodactylaceae</taxon>
        <taxon>Phaeodactylum</taxon>
    </lineage>
</organism>
<dbReference type="InterPro" id="IPR011545">
    <property type="entry name" value="DEAD/DEAH_box_helicase_dom"/>
</dbReference>
<evidence type="ECO:0000256" key="4">
    <source>
        <dbReference type="ARBA" id="ARBA00022840"/>
    </source>
</evidence>
<dbReference type="GeneID" id="7197197"/>
<keyword evidence="3 6" id="KW-0347">Helicase</keyword>
<dbReference type="InterPro" id="IPR050079">
    <property type="entry name" value="DEAD_box_RNA_helicase"/>
</dbReference>
<dbReference type="CDD" id="cd18787">
    <property type="entry name" value="SF2_C_DEAD"/>
    <property type="match status" value="1"/>
</dbReference>
<dbReference type="PROSITE" id="PS51192">
    <property type="entry name" value="HELICASE_ATP_BIND_1"/>
    <property type="match status" value="1"/>
</dbReference>
<proteinExistence type="inferred from homology"/>
<dbReference type="eggNOG" id="KOG0340">
    <property type="taxonomic scope" value="Eukaryota"/>
</dbReference>
<dbReference type="PROSITE" id="PS00039">
    <property type="entry name" value="DEAD_ATP_HELICASE"/>
    <property type="match status" value="1"/>
</dbReference>
<feature type="short sequence motif" description="Q motif" evidence="5">
    <location>
        <begin position="8"/>
        <end position="36"/>
    </location>
</feature>
<evidence type="ECO:0000256" key="5">
    <source>
        <dbReference type="PROSITE-ProRule" id="PRU00552"/>
    </source>
</evidence>
<dbReference type="PaxDb" id="2850-Phatr9893"/>
<dbReference type="InterPro" id="IPR000629">
    <property type="entry name" value="RNA-helicase_DEAD-box_CS"/>
</dbReference>
<dbReference type="GO" id="GO:0003676">
    <property type="term" value="F:nucleic acid binding"/>
    <property type="evidence" value="ECO:0007669"/>
    <property type="project" value="InterPro"/>
</dbReference>
<dbReference type="InterPro" id="IPR014001">
    <property type="entry name" value="Helicase_ATP-bd"/>
</dbReference>
<evidence type="ECO:0000313" key="10">
    <source>
        <dbReference type="EMBL" id="EEC50471.1"/>
    </source>
</evidence>
<dbReference type="PROSITE" id="PS51195">
    <property type="entry name" value="Q_MOTIF"/>
    <property type="match status" value="1"/>
</dbReference>
<comment type="similarity">
    <text evidence="6">Belongs to the DEAD box helicase family.</text>
</comment>
<dbReference type="OrthoDB" id="10261904at2759"/>
<dbReference type="InterPro" id="IPR001650">
    <property type="entry name" value="Helicase_C-like"/>
</dbReference>
<sequence length="455" mass="49649">SASVPSWANFSELGLADPLVTTCRQLGFKRPTPVQRVIIPYLLRHDDVHLLTLAATGSGKTAAFVLPILHRLAPDPYGIFAVILTPTRELAKQIHQQVLALGSSAYNVQSALVVGGLDATRQSLDLDRRPHFCVATPGRLAELLRGPRPPMLKHVRYMVLDEADRLLAPGSGFERDISELLLHCTTSPTLAAVDGATGRERRQTCQTLLFSATMTRTLESVEEMAGAGLGRLPLKKFVIHEGLGTNEPRSKKKYVFMPSRVRDAYLLTAIRELMANGGPTKARSAIIFVSTCERAAFVSGILAQVGVDNVALHSLLSQNRRLASLAKFKSQQVRVLVATDVASRGLDIPSVDLVLNSELPRNAISYVHRVGRTARAGRRGRAISFVSEADVALVHAAEKVSGRVLEKCGDVTDEMAIKLLGPVAKAARLTKIKLNDIGFDELVQKFKERKVRDRK</sequence>
<dbReference type="InterPro" id="IPR027417">
    <property type="entry name" value="P-loop_NTPase"/>
</dbReference>
<dbReference type="PANTHER" id="PTHR47959:SF24">
    <property type="entry name" value="ATP-DEPENDENT RNA HELICASE"/>
    <property type="match status" value="1"/>
</dbReference>
<dbReference type="Pfam" id="PF00270">
    <property type="entry name" value="DEAD"/>
    <property type="match status" value="1"/>
</dbReference>
<feature type="domain" description="Helicase ATP-binding" evidence="7">
    <location>
        <begin position="41"/>
        <end position="219"/>
    </location>
</feature>
<dbReference type="SMART" id="SM00490">
    <property type="entry name" value="HELICc"/>
    <property type="match status" value="1"/>
</dbReference>
<evidence type="ECO:0000313" key="11">
    <source>
        <dbReference type="Proteomes" id="UP000000759"/>
    </source>
</evidence>
<dbReference type="GO" id="GO:0005829">
    <property type="term" value="C:cytosol"/>
    <property type="evidence" value="ECO:0007669"/>
    <property type="project" value="TreeGrafter"/>
</dbReference>
<dbReference type="RefSeq" id="XP_002177657.1">
    <property type="nucleotide sequence ID" value="XM_002177621.1"/>
</dbReference>
<dbReference type="STRING" id="556484.B7FSG2"/>
<dbReference type="Proteomes" id="UP000000759">
    <property type="component" value="Chromosome 2"/>
</dbReference>
<dbReference type="KEGG" id="pti:PHATRDRAFT_9893"/>
<dbReference type="PROSITE" id="PS51194">
    <property type="entry name" value="HELICASE_CTER"/>
    <property type="match status" value="1"/>
</dbReference>
<keyword evidence="2 6" id="KW-0378">Hydrolase</keyword>
<dbReference type="Gene3D" id="3.40.50.300">
    <property type="entry name" value="P-loop containing nucleotide triphosphate hydrolases"/>
    <property type="match status" value="2"/>
</dbReference>
<evidence type="ECO:0000259" key="9">
    <source>
        <dbReference type="PROSITE" id="PS51195"/>
    </source>
</evidence>
<evidence type="ECO:0000256" key="2">
    <source>
        <dbReference type="ARBA" id="ARBA00022801"/>
    </source>
</evidence>
<accession>B7FSG2</accession>
<evidence type="ECO:0000256" key="1">
    <source>
        <dbReference type="ARBA" id="ARBA00022741"/>
    </source>
</evidence>
<dbReference type="GO" id="GO:0005524">
    <property type="term" value="F:ATP binding"/>
    <property type="evidence" value="ECO:0007669"/>
    <property type="project" value="UniProtKB-KW"/>
</dbReference>
<name>B7FSG2_PHATC</name>
<dbReference type="GO" id="GO:0003724">
    <property type="term" value="F:RNA helicase activity"/>
    <property type="evidence" value="ECO:0007669"/>
    <property type="project" value="InterPro"/>
</dbReference>
<evidence type="ECO:0008006" key="12">
    <source>
        <dbReference type="Google" id="ProtNLM"/>
    </source>
</evidence>
<keyword evidence="1 6" id="KW-0547">Nucleotide-binding</keyword>
<keyword evidence="11" id="KW-1185">Reference proteome</keyword>
<dbReference type="AlphaFoldDB" id="B7FSG2"/>
<dbReference type="PANTHER" id="PTHR47959">
    <property type="entry name" value="ATP-DEPENDENT RNA HELICASE RHLE-RELATED"/>
    <property type="match status" value="1"/>
</dbReference>
<gene>
    <name evidence="10" type="ORF">PHATRDRAFT_9893</name>
</gene>